<feature type="compositionally biased region" description="Basic residues" evidence="2">
    <location>
        <begin position="1"/>
        <end position="11"/>
    </location>
</feature>
<dbReference type="Gene3D" id="1.10.10.60">
    <property type="entry name" value="Homeodomain-like"/>
    <property type="match status" value="1"/>
</dbReference>
<evidence type="ECO:0000256" key="1">
    <source>
        <dbReference type="SAM" id="Coils"/>
    </source>
</evidence>
<dbReference type="EMBL" id="JANUHA010000049">
    <property type="protein sequence ID" value="MCS0599620.1"/>
    <property type="molecule type" value="Genomic_DNA"/>
</dbReference>
<name>A0ABT2ATN5_9BURK</name>
<dbReference type="SUPFAM" id="SSF46689">
    <property type="entry name" value="Homeodomain-like"/>
    <property type="match status" value="1"/>
</dbReference>
<feature type="non-terminal residue" evidence="3">
    <location>
        <position position="1"/>
    </location>
</feature>
<reference evidence="3 4" key="1">
    <citation type="submission" date="2022-08" db="EMBL/GenBank/DDBJ databases">
        <title>Reclassification of Massilia species as members of the genera Telluria, Duganella, Pseudoduganella, Mokoshia gen. nov. and Zemynaea gen. nov. using orthogonal and non-orthogonal genome-based approaches.</title>
        <authorList>
            <person name="Bowman J.P."/>
        </authorList>
    </citation>
    <scope>NUCLEOTIDE SEQUENCE [LARGE SCALE GENOMIC DNA]</scope>
    <source>
        <strain evidence="3 4">JCM 31661</strain>
    </source>
</reference>
<gene>
    <name evidence="3" type="ORF">NX780_25075</name>
</gene>
<dbReference type="Pfam" id="PF01527">
    <property type="entry name" value="HTH_Tnp_1"/>
    <property type="match status" value="1"/>
</dbReference>
<dbReference type="RefSeq" id="WP_258830611.1">
    <property type="nucleotide sequence ID" value="NZ_JANUHA010000049.1"/>
</dbReference>
<sequence>RRIYMKKKQLPSKRDVIPASAGTGPKPRTVFSDEFKRDAVSRLRSGEQNASDLAVELGIRRTQLYTWAKKFEELAPGETFRSPGRPAVSELSEVDQLRRELAKAQEELAILKKFDAYLTRLKK</sequence>
<keyword evidence="1" id="KW-0175">Coiled coil</keyword>
<protein>
    <submittedName>
        <fullName evidence="3">Transposase</fullName>
    </submittedName>
</protein>
<proteinExistence type="predicted"/>
<evidence type="ECO:0000313" key="3">
    <source>
        <dbReference type="EMBL" id="MCS0599620.1"/>
    </source>
</evidence>
<organism evidence="3 4">
    <name type="scientific">Massilia agri</name>
    <dbReference type="NCBI Taxonomy" id="1886785"/>
    <lineage>
        <taxon>Bacteria</taxon>
        <taxon>Pseudomonadati</taxon>
        <taxon>Pseudomonadota</taxon>
        <taxon>Betaproteobacteria</taxon>
        <taxon>Burkholderiales</taxon>
        <taxon>Oxalobacteraceae</taxon>
        <taxon>Telluria group</taxon>
        <taxon>Massilia</taxon>
    </lineage>
</organism>
<feature type="region of interest" description="Disordered" evidence="2">
    <location>
        <begin position="1"/>
        <end position="30"/>
    </location>
</feature>
<feature type="coiled-coil region" evidence="1">
    <location>
        <begin position="87"/>
        <end position="114"/>
    </location>
</feature>
<accession>A0ABT2ATN5</accession>
<comment type="caution">
    <text evidence="3">The sequence shown here is derived from an EMBL/GenBank/DDBJ whole genome shotgun (WGS) entry which is preliminary data.</text>
</comment>
<dbReference type="InterPro" id="IPR009057">
    <property type="entry name" value="Homeodomain-like_sf"/>
</dbReference>
<evidence type="ECO:0000256" key="2">
    <source>
        <dbReference type="SAM" id="MobiDB-lite"/>
    </source>
</evidence>
<dbReference type="Proteomes" id="UP001206572">
    <property type="component" value="Unassembled WGS sequence"/>
</dbReference>
<dbReference type="InterPro" id="IPR002514">
    <property type="entry name" value="Transposase_8"/>
</dbReference>
<evidence type="ECO:0000313" key="4">
    <source>
        <dbReference type="Proteomes" id="UP001206572"/>
    </source>
</evidence>
<keyword evidence="4" id="KW-1185">Reference proteome</keyword>